<name>A0A5M6IF92_9PROT</name>
<evidence type="ECO:0000313" key="16">
    <source>
        <dbReference type="EMBL" id="KAA5606238.1"/>
    </source>
</evidence>
<dbReference type="PANTHER" id="PTHR40255">
    <property type="entry name" value="UPF0093 MEMBRANE PROTEIN SLR1790"/>
    <property type="match status" value="1"/>
</dbReference>
<comment type="cofactor">
    <cofactor evidence="14 15">
        <name>heme b</name>
        <dbReference type="ChEBI" id="CHEBI:60344"/>
    </cofactor>
    <text evidence="14 15">Binds 1 heme b (iron(II)-protoporphyrin IX) group per subunit.</text>
</comment>
<evidence type="ECO:0000256" key="13">
    <source>
        <dbReference type="ARBA" id="ARBA00048390"/>
    </source>
</evidence>
<dbReference type="EC" id="1.3.99.-" evidence="14 15"/>
<evidence type="ECO:0000256" key="8">
    <source>
        <dbReference type="ARBA" id="ARBA00022723"/>
    </source>
</evidence>
<feature type="transmembrane region" description="Helical" evidence="14">
    <location>
        <begin position="12"/>
        <end position="31"/>
    </location>
</feature>
<dbReference type="GO" id="GO:0005886">
    <property type="term" value="C:plasma membrane"/>
    <property type="evidence" value="ECO:0007669"/>
    <property type="project" value="UniProtKB-SubCell"/>
</dbReference>
<comment type="pathway">
    <text evidence="2 14 15">Porphyrin-containing compound metabolism; protoporphyrin-IX biosynthesis; protoporphyrin-IX from protoporphyrinogen-IX: step 1/1.</text>
</comment>
<evidence type="ECO:0000256" key="10">
    <source>
        <dbReference type="ARBA" id="ARBA00023002"/>
    </source>
</evidence>
<dbReference type="NCBIfam" id="TIGR00701">
    <property type="entry name" value="protoporphyrinogen oxidase HemJ"/>
    <property type="match status" value="1"/>
</dbReference>
<feature type="binding site" description="axial binding residue" evidence="14">
    <location>
        <position position="17"/>
    </location>
    <ligand>
        <name>heme</name>
        <dbReference type="ChEBI" id="CHEBI:30413"/>
    </ligand>
    <ligandPart>
        <name>Fe</name>
        <dbReference type="ChEBI" id="CHEBI:18248"/>
    </ligandPart>
</feature>
<evidence type="ECO:0000256" key="7">
    <source>
        <dbReference type="ARBA" id="ARBA00022692"/>
    </source>
</evidence>
<keyword evidence="5 14" id="KW-1003">Cell membrane</keyword>
<evidence type="ECO:0000256" key="15">
    <source>
        <dbReference type="PIRNR" id="PIRNR004638"/>
    </source>
</evidence>
<evidence type="ECO:0000313" key="17">
    <source>
        <dbReference type="Proteomes" id="UP000324065"/>
    </source>
</evidence>
<comment type="function">
    <text evidence="14 15">Catalyzes the oxidation of protoporphyrinogen IX to protoporphyrin IX.</text>
</comment>
<dbReference type="UniPathway" id="UPA00251">
    <property type="reaction ID" value="UER00324"/>
</dbReference>
<dbReference type="OrthoDB" id="9800824at2"/>
<feature type="binding site" description="axial binding residue" evidence="14">
    <location>
        <position position="90"/>
    </location>
    <ligand>
        <name>heme</name>
        <dbReference type="ChEBI" id="CHEBI:30413"/>
    </ligand>
    <ligandPart>
        <name>Fe</name>
        <dbReference type="ChEBI" id="CHEBI:18248"/>
    </ligandPart>
</feature>
<dbReference type="PANTHER" id="PTHR40255:SF1">
    <property type="entry name" value="PROTOPORPHYRINOGEN IX OXIDASE"/>
    <property type="match status" value="1"/>
</dbReference>
<proteinExistence type="inferred from homology"/>
<keyword evidence="7 14" id="KW-0812">Transmembrane</keyword>
<accession>A0A5M6IF92</accession>
<evidence type="ECO:0000256" key="5">
    <source>
        <dbReference type="ARBA" id="ARBA00022475"/>
    </source>
</evidence>
<dbReference type="GO" id="GO:0006782">
    <property type="term" value="P:protoporphyrinogen IX biosynthetic process"/>
    <property type="evidence" value="ECO:0007669"/>
    <property type="project" value="UniProtKB-UniRule"/>
</dbReference>
<comment type="caution">
    <text evidence="16">The sequence shown here is derived from an EMBL/GenBank/DDBJ whole genome shotgun (WGS) entry which is preliminary data.</text>
</comment>
<evidence type="ECO:0000256" key="14">
    <source>
        <dbReference type="HAMAP-Rule" id="MF_02239"/>
    </source>
</evidence>
<reference evidence="16 17" key="1">
    <citation type="submission" date="2019-09" db="EMBL/GenBank/DDBJ databases">
        <title>Genome sequence of Roseospira marina, one of the more divergent members of the non-sulfur purple photosynthetic bacterial family, the Rhodospirillaceae.</title>
        <authorList>
            <person name="Meyer T."/>
            <person name="Kyndt J."/>
        </authorList>
    </citation>
    <scope>NUCLEOTIDE SEQUENCE [LARGE SCALE GENOMIC DNA]</scope>
    <source>
        <strain evidence="16 17">DSM 15113</strain>
    </source>
</reference>
<feature type="transmembrane region" description="Helical" evidence="14">
    <location>
        <begin position="58"/>
        <end position="79"/>
    </location>
</feature>
<feature type="transmembrane region" description="Helical" evidence="14">
    <location>
        <begin position="125"/>
        <end position="143"/>
    </location>
</feature>
<dbReference type="Pfam" id="PF03653">
    <property type="entry name" value="UPF0093"/>
    <property type="match status" value="1"/>
</dbReference>
<dbReference type="EMBL" id="VWPJ01000005">
    <property type="protein sequence ID" value="KAA5606238.1"/>
    <property type="molecule type" value="Genomic_DNA"/>
</dbReference>
<organism evidence="16 17">
    <name type="scientific">Roseospira marina</name>
    <dbReference type="NCBI Taxonomy" id="140057"/>
    <lineage>
        <taxon>Bacteria</taxon>
        <taxon>Pseudomonadati</taxon>
        <taxon>Pseudomonadota</taxon>
        <taxon>Alphaproteobacteria</taxon>
        <taxon>Rhodospirillales</taxon>
        <taxon>Rhodospirillaceae</taxon>
        <taxon>Roseospira</taxon>
    </lineage>
</organism>
<dbReference type="InterPro" id="IPR005265">
    <property type="entry name" value="HemJ-like"/>
</dbReference>
<dbReference type="Proteomes" id="UP000324065">
    <property type="component" value="Unassembled WGS sequence"/>
</dbReference>
<sequence length="146" mass="17250">MTLFNLWDYYLWIKSLHVISIITWMAGLFYLPRLYVYHAMEEPGTATSERFKVMERRLLKAIMNPSLIIAVITGLLMWGQFLTQGWLHVKLLMVVGLLAAHGLYARWRKDFAADQNKHSHRFYRVWNEVPTLLMLIIVPMVIIKPF</sequence>
<dbReference type="HAMAP" id="MF_02239">
    <property type="entry name" value="HemJ"/>
    <property type="match status" value="1"/>
</dbReference>
<keyword evidence="6 14" id="KW-0349">Heme</keyword>
<dbReference type="PIRSF" id="PIRSF004638">
    <property type="entry name" value="UCP004638"/>
    <property type="match status" value="1"/>
</dbReference>
<feature type="transmembrane region" description="Helical" evidence="14">
    <location>
        <begin position="85"/>
        <end position="104"/>
    </location>
</feature>
<dbReference type="RefSeq" id="WP_150061848.1">
    <property type="nucleotide sequence ID" value="NZ_JACHII010000007.1"/>
</dbReference>
<keyword evidence="11 14" id="KW-0408">Iron</keyword>
<evidence type="ECO:0000256" key="2">
    <source>
        <dbReference type="ARBA" id="ARBA00005073"/>
    </source>
</evidence>
<dbReference type="GO" id="GO:0046872">
    <property type="term" value="F:metal ion binding"/>
    <property type="evidence" value="ECO:0007669"/>
    <property type="project" value="UniProtKB-UniRule"/>
</dbReference>
<evidence type="ECO:0000256" key="4">
    <source>
        <dbReference type="ARBA" id="ARBA00017504"/>
    </source>
</evidence>
<comment type="subcellular location">
    <subcellularLocation>
        <location evidence="1 14">Cell membrane</location>
        <topology evidence="1 14">Multi-pass membrane protein</topology>
    </subcellularLocation>
</comment>
<keyword evidence="9 14" id="KW-1133">Transmembrane helix</keyword>
<protein>
    <recommendedName>
        <fullName evidence="4 14">Protoporphyrinogen IX oxidase</fullName>
        <shortName evidence="14">PPO</shortName>
        <ecNumber evidence="14 15">1.3.99.-</ecNumber>
    </recommendedName>
</protein>
<comment type="subunit">
    <text evidence="14">Homodimer.</text>
</comment>
<keyword evidence="12 14" id="KW-0472">Membrane</keyword>
<evidence type="ECO:0000256" key="11">
    <source>
        <dbReference type="ARBA" id="ARBA00023004"/>
    </source>
</evidence>
<keyword evidence="8 14" id="KW-0479">Metal-binding</keyword>
<evidence type="ECO:0000256" key="9">
    <source>
        <dbReference type="ARBA" id="ARBA00022989"/>
    </source>
</evidence>
<evidence type="ECO:0000256" key="12">
    <source>
        <dbReference type="ARBA" id="ARBA00023136"/>
    </source>
</evidence>
<evidence type="ECO:0000256" key="1">
    <source>
        <dbReference type="ARBA" id="ARBA00004651"/>
    </source>
</evidence>
<comment type="similarity">
    <text evidence="3 14 15">Belongs to the HemJ family.</text>
</comment>
<keyword evidence="10 14" id="KW-0560">Oxidoreductase</keyword>
<keyword evidence="17" id="KW-1185">Reference proteome</keyword>
<comment type="catalytic activity">
    <reaction evidence="13 14 15">
        <text>protoporphyrinogen IX + 3 A = protoporphyrin IX + 3 AH2</text>
        <dbReference type="Rhea" id="RHEA:62000"/>
        <dbReference type="ChEBI" id="CHEBI:13193"/>
        <dbReference type="ChEBI" id="CHEBI:17499"/>
        <dbReference type="ChEBI" id="CHEBI:57306"/>
        <dbReference type="ChEBI" id="CHEBI:57307"/>
    </reaction>
</comment>
<gene>
    <name evidence="16" type="primary">hemJ</name>
    <name evidence="16" type="ORF">F1188_07395</name>
</gene>
<evidence type="ECO:0000256" key="3">
    <source>
        <dbReference type="ARBA" id="ARBA00006501"/>
    </source>
</evidence>
<evidence type="ECO:0000256" key="6">
    <source>
        <dbReference type="ARBA" id="ARBA00022617"/>
    </source>
</evidence>
<dbReference type="AlphaFoldDB" id="A0A5M6IF92"/>
<dbReference type="GO" id="GO:0070818">
    <property type="term" value="F:protoporphyrinogen oxidase activity"/>
    <property type="evidence" value="ECO:0007669"/>
    <property type="project" value="UniProtKB-UniRule"/>
</dbReference>